<sequence>MEQLMTKMRRIKQTSTTNEMKEETEKQEIPEEDGDFEKMLKIANADYGKCYTIGNYMLCPEKKIIRVGRMFGTVTADYYGYFPDSTLKYDQATLIIFAGHAFFDHSGLNIDWQTVELLSYSDDHASFTDGKMLYHFNYGDISANGEKYDKNRHKPNIEKRLPYRKNNELTESFSIKGKTFYYNHIPILEPFDVANLRTVVSKNGFETNYITDGSQMLFGGGKTGYSTTEKDGKEYVLAEGWMVEGVDLPSLRVLGRGLLADKNALYSGTDVIPFDQLNGFKFTIREL</sequence>
<feature type="compositionally biased region" description="Basic and acidic residues" evidence="1">
    <location>
        <begin position="19"/>
        <end position="29"/>
    </location>
</feature>
<dbReference type="AlphaFoldDB" id="A0AA96V193"/>
<dbReference type="EMBL" id="CP131060">
    <property type="protein sequence ID" value="WNY24506.1"/>
    <property type="molecule type" value="Genomic_DNA"/>
</dbReference>
<evidence type="ECO:0000313" key="2">
    <source>
        <dbReference type="EMBL" id="WNY24506.1"/>
    </source>
</evidence>
<gene>
    <name evidence="2" type="ORF">MsAc7_00280</name>
</gene>
<dbReference type="RefSeq" id="WP_338102595.1">
    <property type="nucleotide sequence ID" value="NZ_CP131060.1"/>
</dbReference>
<dbReference type="GeneID" id="89229152"/>
<organism evidence="2 3">
    <name type="scientific">Methanolapillus millepedarum</name>
    <dbReference type="NCBI Taxonomy" id="3028296"/>
    <lineage>
        <taxon>Archaea</taxon>
        <taxon>Methanobacteriati</taxon>
        <taxon>Methanobacteriota</taxon>
        <taxon>Stenosarchaea group</taxon>
        <taxon>Methanomicrobia</taxon>
        <taxon>Methanosarcinales</taxon>
        <taxon>Methanosarcinaceae</taxon>
        <taxon>Methanolapillus</taxon>
    </lineage>
</organism>
<feature type="region of interest" description="Disordered" evidence="1">
    <location>
        <begin position="1"/>
        <end position="30"/>
    </location>
</feature>
<reference evidence="2 3" key="1">
    <citation type="submission" date="2023-07" db="EMBL/GenBank/DDBJ databases">
        <title>Closed genoem sequence of Methanosarcinaceae archaeon Ac7.</title>
        <authorList>
            <person name="Poehlein A."/>
            <person name="Protasov E."/>
            <person name="Platt K."/>
            <person name="Reeh H."/>
            <person name="Daniel R."/>
            <person name="Brune A."/>
        </authorList>
    </citation>
    <scope>NUCLEOTIDE SEQUENCE [LARGE SCALE GENOMIC DNA]</scope>
    <source>
        <strain evidence="2 3">Ac7</strain>
    </source>
</reference>
<proteinExistence type="predicted"/>
<dbReference type="Proteomes" id="UP001303587">
    <property type="component" value="Chromosome"/>
</dbReference>
<evidence type="ECO:0000313" key="3">
    <source>
        <dbReference type="Proteomes" id="UP001303587"/>
    </source>
</evidence>
<keyword evidence="3" id="KW-1185">Reference proteome</keyword>
<evidence type="ECO:0000256" key="1">
    <source>
        <dbReference type="SAM" id="MobiDB-lite"/>
    </source>
</evidence>
<name>A0AA96V193_9EURY</name>
<protein>
    <submittedName>
        <fullName evidence="2">Uncharacterized protein</fullName>
    </submittedName>
</protein>
<accession>A0AA96V193</accession>